<feature type="domain" description="DUF7796" evidence="1">
    <location>
        <begin position="3"/>
        <end position="187"/>
    </location>
</feature>
<name>A0A6C0C4V6_9ZZZZ</name>
<dbReference type="PANTHER" id="PTHR35112:SF1">
    <property type="entry name" value="RING_FYVE_PHD ZINC FINGER SUPERFAMILY PROTEIN"/>
    <property type="match status" value="1"/>
</dbReference>
<protein>
    <recommendedName>
        <fullName evidence="1">DUF7796 domain-containing protein</fullName>
    </recommendedName>
</protein>
<dbReference type="PANTHER" id="PTHR35112">
    <property type="entry name" value="OS08G0360500 PROTEIN"/>
    <property type="match status" value="1"/>
</dbReference>
<evidence type="ECO:0000259" key="1">
    <source>
        <dbReference type="Pfam" id="PF25072"/>
    </source>
</evidence>
<dbReference type="AlphaFoldDB" id="A0A6C0C4V6"/>
<proteinExistence type="predicted"/>
<reference evidence="2" key="1">
    <citation type="journal article" date="2020" name="Nature">
        <title>Giant virus diversity and host interactions through global metagenomics.</title>
        <authorList>
            <person name="Schulz F."/>
            <person name="Roux S."/>
            <person name="Paez-Espino D."/>
            <person name="Jungbluth S."/>
            <person name="Walsh D.A."/>
            <person name="Denef V.J."/>
            <person name="McMahon K.D."/>
            <person name="Konstantinidis K.T."/>
            <person name="Eloe-Fadrosh E.A."/>
            <person name="Kyrpides N.C."/>
            <person name="Woyke T."/>
        </authorList>
    </citation>
    <scope>NUCLEOTIDE SEQUENCE</scope>
    <source>
        <strain evidence="2">GVMAG-M-3300020185-18</strain>
    </source>
</reference>
<evidence type="ECO:0000313" key="2">
    <source>
        <dbReference type="EMBL" id="QHS98688.1"/>
    </source>
</evidence>
<sequence>MKNVAVCVSGSLRSLEHCKESIVNNVINVNKDKYNLVFFFYIPYDINYTKIELMKEYNPVISINNDIKLKEVNIIWGGRQKGQEGLAGDTVSTVGIQGYLQQLYGIEKSFRMIFDYEYNYNINFDLIMRLRSDVKYETPIVIDKYDISNKLIIPAFHCFYGINDRFALGNKKDMSIYMTMYSNIYKICKYYEDTYKKIMNLRQAEVYCQMNLDMHNVKYELTKDIIFNRIRSGGIQHDKF</sequence>
<accession>A0A6C0C4V6</accession>
<dbReference type="InterPro" id="IPR056698">
    <property type="entry name" value="DUF7796"/>
</dbReference>
<dbReference type="EMBL" id="MN739321">
    <property type="protein sequence ID" value="QHS98688.1"/>
    <property type="molecule type" value="Genomic_DNA"/>
</dbReference>
<organism evidence="2">
    <name type="scientific">viral metagenome</name>
    <dbReference type="NCBI Taxonomy" id="1070528"/>
    <lineage>
        <taxon>unclassified sequences</taxon>
        <taxon>metagenomes</taxon>
        <taxon>organismal metagenomes</taxon>
    </lineage>
</organism>
<dbReference type="Pfam" id="PF25072">
    <property type="entry name" value="DUF7796"/>
    <property type="match status" value="1"/>
</dbReference>